<dbReference type="Proteomes" id="UP001595648">
    <property type="component" value="Unassembled WGS sequence"/>
</dbReference>
<feature type="domain" description="Ionotropic glutamate receptor C-terminal" evidence="4">
    <location>
        <begin position="27"/>
        <end position="273"/>
    </location>
</feature>
<dbReference type="SMART" id="SM00079">
    <property type="entry name" value="PBPe"/>
    <property type="match status" value="1"/>
</dbReference>
<keyword evidence="6" id="KW-1185">Reference proteome</keyword>
<evidence type="ECO:0000313" key="5">
    <source>
        <dbReference type="EMBL" id="MFC3320610.1"/>
    </source>
</evidence>
<proteinExistence type="predicted"/>
<dbReference type="Gene3D" id="3.40.190.10">
    <property type="entry name" value="Periplasmic binding protein-like II"/>
    <property type="match status" value="2"/>
</dbReference>
<organism evidence="5 6">
    <name type="scientific">Mesorhizobium cantuariense</name>
    <dbReference type="NCBI Taxonomy" id="1300275"/>
    <lineage>
        <taxon>Bacteria</taxon>
        <taxon>Pseudomonadati</taxon>
        <taxon>Pseudomonadota</taxon>
        <taxon>Alphaproteobacteria</taxon>
        <taxon>Hyphomicrobiales</taxon>
        <taxon>Phyllobacteriaceae</taxon>
        <taxon>Mesorhizobium</taxon>
    </lineage>
</organism>
<evidence type="ECO:0000259" key="3">
    <source>
        <dbReference type="SMART" id="SM00062"/>
    </source>
</evidence>
<dbReference type="RefSeq" id="WP_378976706.1">
    <property type="nucleotide sequence ID" value="NZ_JBHRVD010000001.1"/>
</dbReference>
<dbReference type="InterPro" id="IPR001320">
    <property type="entry name" value="Iontro_rcpt_C"/>
</dbReference>
<evidence type="ECO:0000256" key="2">
    <source>
        <dbReference type="SAM" id="SignalP"/>
    </source>
</evidence>
<dbReference type="EMBL" id="JBHRVD010000001">
    <property type="protein sequence ID" value="MFC3320610.1"/>
    <property type="molecule type" value="Genomic_DNA"/>
</dbReference>
<dbReference type="SMART" id="SM00062">
    <property type="entry name" value="PBPb"/>
    <property type="match status" value="1"/>
</dbReference>
<evidence type="ECO:0000259" key="4">
    <source>
        <dbReference type="SMART" id="SM00079"/>
    </source>
</evidence>
<accession>A0ABV7MFJ4</accession>
<dbReference type="PANTHER" id="PTHR35936">
    <property type="entry name" value="MEMBRANE-BOUND LYTIC MUREIN TRANSGLYCOSYLASE F"/>
    <property type="match status" value="1"/>
</dbReference>
<feature type="chain" id="PRO_5045061895" evidence="2">
    <location>
        <begin position="22"/>
        <end position="282"/>
    </location>
</feature>
<keyword evidence="1 2" id="KW-0732">Signal</keyword>
<evidence type="ECO:0000313" key="6">
    <source>
        <dbReference type="Proteomes" id="UP001595648"/>
    </source>
</evidence>
<feature type="domain" description="Solute-binding protein family 3/N-terminal" evidence="3">
    <location>
        <begin position="26"/>
        <end position="274"/>
    </location>
</feature>
<protein>
    <submittedName>
        <fullName evidence="5">Transporter substrate-binding domain-containing protein</fullName>
    </submittedName>
</protein>
<gene>
    <name evidence="5" type="ORF">ACFOJ9_01925</name>
</gene>
<comment type="caution">
    <text evidence="5">The sequence shown here is derived from an EMBL/GenBank/DDBJ whole genome shotgun (WGS) entry which is preliminary data.</text>
</comment>
<dbReference type="PANTHER" id="PTHR35936:SF19">
    <property type="entry name" value="AMINO-ACID-BINDING PROTEIN YXEM-RELATED"/>
    <property type="match status" value="1"/>
</dbReference>
<evidence type="ECO:0000256" key="1">
    <source>
        <dbReference type="ARBA" id="ARBA00022729"/>
    </source>
</evidence>
<dbReference type="InterPro" id="IPR001638">
    <property type="entry name" value="Solute-binding_3/MltF_N"/>
</dbReference>
<feature type="signal peptide" evidence="2">
    <location>
        <begin position="1"/>
        <end position="21"/>
    </location>
</feature>
<sequence length="282" mass="30187">MKRALVLLTLAIAAIVRTAYAEPPKVVRIASDGESPPYAMMSPAGSLEGFEVDLMKVLCGEAGVQCTTEIVDFSGMIAGLTQGKYDIAVASMGITQKRLQVIDFSEPYGGDGNVWATSKGSSIAEMPGSGTTLDLSTPEAKAKIEEMRKLVKGKTLGAQTASISLNFLNTYFADVADIREYEKNEEINLDLASGRLDAAVNGRQFLKAAIDQGGEFSQIEIVGPLMKGDVFGPGIGFGFRKDSGELRLAFNKALHEAGKEGTMSKLFMKWFGEDQTPPALLK</sequence>
<dbReference type="SUPFAM" id="SSF53850">
    <property type="entry name" value="Periplasmic binding protein-like II"/>
    <property type="match status" value="1"/>
</dbReference>
<reference evidence="6" key="1">
    <citation type="journal article" date="2019" name="Int. J. Syst. Evol. Microbiol.">
        <title>The Global Catalogue of Microorganisms (GCM) 10K type strain sequencing project: providing services to taxonomists for standard genome sequencing and annotation.</title>
        <authorList>
            <consortium name="The Broad Institute Genomics Platform"/>
            <consortium name="The Broad Institute Genome Sequencing Center for Infectious Disease"/>
            <person name="Wu L."/>
            <person name="Ma J."/>
        </authorList>
    </citation>
    <scope>NUCLEOTIDE SEQUENCE [LARGE SCALE GENOMIC DNA]</scope>
    <source>
        <strain evidence="6">ICMP 19515</strain>
    </source>
</reference>
<name>A0ABV7MFJ4_9HYPH</name>
<dbReference type="Pfam" id="PF00497">
    <property type="entry name" value="SBP_bac_3"/>
    <property type="match status" value="1"/>
</dbReference>